<dbReference type="InterPro" id="IPR044946">
    <property type="entry name" value="Restrct_endonuc_typeI_TRD_sf"/>
</dbReference>
<keyword evidence="6" id="KW-0238">DNA-binding</keyword>
<evidence type="ECO:0000313" key="10">
    <source>
        <dbReference type="Proteomes" id="UP001637996"/>
    </source>
</evidence>
<dbReference type="GO" id="GO:0032259">
    <property type="term" value="P:methylation"/>
    <property type="evidence" value="ECO:0007669"/>
    <property type="project" value="UniProtKB-KW"/>
</dbReference>
<dbReference type="RefSeq" id="WP_410031578.1">
    <property type="nucleotide sequence ID" value="NZ_JBGMEI010000009.1"/>
</dbReference>
<evidence type="ECO:0000256" key="6">
    <source>
        <dbReference type="ARBA" id="ARBA00023125"/>
    </source>
</evidence>
<dbReference type="Pfam" id="PF02384">
    <property type="entry name" value="N6_Mtase"/>
    <property type="match status" value="1"/>
</dbReference>
<accession>A0ABW9M9C4</accession>
<feature type="domain" description="DNA methylase adenine-specific" evidence="8">
    <location>
        <begin position="146"/>
        <end position="363"/>
    </location>
</feature>
<dbReference type="PANTHER" id="PTHR42933:SF1">
    <property type="entry name" value="SITE-SPECIFIC DNA-METHYLTRANSFERASE (ADENINE-SPECIFIC)"/>
    <property type="match status" value="1"/>
</dbReference>
<dbReference type="Gene3D" id="3.40.50.150">
    <property type="entry name" value="Vaccinia Virus protein VP39"/>
    <property type="match status" value="1"/>
</dbReference>
<dbReference type="InterPro" id="IPR029063">
    <property type="entry name" value="SAM-dependent_MTases_sf"/>
</dbReference>
<evidence type="ECO:0000256" key="2">
    <source>
        <dbReference type="ARBA" id="ARBA00022603"/>
    </source>
</evidence>
<comment type="catalytic activity">
    <reaction evidence="7">
        <text>a 2'-deoxyadenosine in DNA + S-adenosyl-L-methionine = an N(6)-methyl-2'-deoxyadenosine in DNA + S-adenosyl-L-homocysteine + H(+)</text>
        <dbReference type="Rhea" id="RHEA:15197"/>
        <dbReference type="Rhea" id="RHEA-COMP:12418"/>
        <dbReference type="Rhea" id="RHEA-COMP:12419"/>
        <dbReference type="ChEBI" id="CHEBI:15378"/>
        <dbReference type="ChEBI" id="CHEBI:57856"/>
        <dbReference type="ChEBI" id="CHEBI:59789"/>
        <dbReference type="ChEBI" id="CHEBI:90615"/>
        <dbReference type="ChEBI" id="CHEBI:90616"/>
        <dbReference type="EC" id="2.1.1.72"/>
    </reaction>
</comment>
<keyword evidence="2 9" id="KW-0489">Methyltransferase</keyword>
<dbReference type="GO" id="GO:0008168">
    <property type="term" value="F:methyltransferase activity"/>
    <property type="evidence" value="ECO:0007669"/>
    <property type="project" value="UniProtKB-KW"/>
</dbReference>
<dbReference type="Gene3D" id="3.90.220.20">
    <property type="entry name" value="DNA methylase specificity domains"/>
    <property type="match status" value="1"/>
</dbReference>
<evidence type="ECO:0000256" key="5">
    <source>
        <dbReference type="ARBA" id="ARBA00022747"/>
    </source>
</evidence>
<evidence type="ECO:0000313" key="9">
    <source>
        <dbReference type="EMBL" id="MFO3665906.1"/>
    </source>
</evidence>
<dbReference type="InterPro" id="IPR003356">
    <property type="entry name" value="DNA_methylase_A-5"/>
</dbReference>
<reference evidence="9 10" key="1">
    <citation type="journal article" date="2025" name="Anaerobe">
        <title>Description of Anaerococcus kampingiae sp. nov., Anaerococcus groningensis sp. nov., Anaerococcus martiniensis sp. nov., and Anaerococcus cruorum sp. nov., isolated from human clinical specimens.</title>
        <authorList>
            <person name="Boiten K.E."/>
            <person name="Meijer J."/>
            <person name="van Wezel E.M."/>
            <person name="Veloo A.C.M."/>
        </authorList>
    </citation>
    <scope>NUCLEOTIDE SEQUENCE [LARGE SCALE GENOMIC DNA]</scope>
    <source>
        <strain evidence="9 10">ENR0831</strain>
    </source>
</reference>
<evidence type="ECO:0000256" key="4">
    <source>
        <dbReference type="ARBA" id="ARBA00022691"/>
    </source>
</evidence>
<dbReference type="Proteomes" id="UP001637996">
    <property type="component" value="Unassembled WGS sequence"/>
</dbReference>
<evidence type="ECO:0000259" key="8">
    <source>
        <dbReference type="Pfam" id="PF02384"/>
    </source>
</evidence>
<gene>
    <name evidence="9" type="ORF">ACCQ41_06575</name>
</gene>
<comment type="caution">
    <text evidence="9">The sequence shown here is derived from an EMBL/GenBank/DDBJ whole genome shotgun (WGS) entry which is preliminary data.</text>
</comment>
<dbReference type="SUPFAM" id="SSF116734">
    <property type="entry name" value="DNA methylase specificity domain"/>
    <property type="match status" value="1"/>
</dbReference>
<name>A0ABW9M9C4_9FIRM</name>
<evidence type="ECO:0000256" key="1">
    <source>
        <dbReference type="ARBA" id="ARBA00011900"/>
    </source>
</evidence>
<keyword evidence="5" id="KW-0680">Restriction system</keyword>
<dbReference type="SUPFAM" id="SSF53335">
    <property type="entry name" value="S-adenosyl-L-methionine-dependent methyltransferases"/>
    <property type="match status" value="1"/>
</dbReference>
<keyword evidence="3" id="KW-0808">Transferase</keyword>
<organism evidence="9 10">
    <name type="scientific">Anaerococcus martiniensis</name>
    <dbReference type="NCBI Taxonomy" id="3115615"/>
    <lineage>
        <taxon>Bacteria</taxon>
        <taxon>Bacillati</taxon>
        <taxon>Bacillota</taxon>
        <taxon>Tissierellia</taxon>
        <taxon>Tissierellales</taxon>
        <taxon>Peptoniphilaceae</taxon>
        <taxon>Anaerococcus</taxon>
    </lineage>
</organism>
<dbReference type="EMBL" id="JBGMEI010000009">
    <property type="protein sequence ID" value="MFO3665906.1"/>
    <property type="molecule type" value="Genomic_DNA"/>
</dbReference>
<dbReference type="InterPro" id="IPR051537">
    <property type="entry name" value="DNA_Adenine_Mtase"/>
</dbReference>
<keyword evidence="4" id="KW-0949">S-adenosyl-L-methionine</keyword>
<proteinExistence type="predicted"/>
<keyword evidence="10" id="KW-1185">Reference proteome</keyword>
<evidence type="ECO:0000256" key="7">
    <source>
        <dbReference type="ARBA" id="ARBA00047942"/>
    </source>
</evidence>
<dbReference type="PANTHER" id="PTHR42933">
    <property type="entry name" value="SLR6095 PROTEIN"/>
    <property type="match status" value="1"/>
</dbReference>
<evidence type="ECO:0000256" key="3">
    <source>
        <dbReference type="ARBA" id="ARBA00022679"/>
    </source>
</evidence>
<dbReference type="EC" id="2.1.1.72" evidence="1"/>
<protein>
    <recommendedName>
        <fullName evidence="1">site-specific DNA-methyltransferase (adenine-specific)</fullName>
        <ecNumber evidence="1">2.1.1.72</ecNumber>
    </recommendedName>
</protein>
<sequence length="561" mass="65178">MSEFNKKINDKFWRFIESKRSYLDSYIRDNLYFVIACSYFDDDSIKKYEKVRESESINLIFSKIIEDHSSFIDEVRSEFSKEELESLLTNSKLNHYLDPRYNLPIGENLLNILISLLDVKDNDIILNPFSSDGEIMSSILKQDKDVIIEGMEIDSYKRNIAIIKNSILSDKFQLMPFNPENSNIVNKNTNKLIAFPPAGNRWMHKNIVDKSKDVKTYLEENSINRFGDLVYIIKNLQELDKLERAIYIYPTGRLFNHIEKDILQFLVNNNLMEGIIQLPEGIIEGTGISFSILIISQDNEYISFVDARNEYKKERLKKTLTDINVKKILDEYKKPNQIAKQISVKDIITNDYVLLPSRLIVPADQKLSEYYLLKDISNMQRGIGSIKKSDLEKRMTSKKTKIKYMQATDFSDTIDYTDLKTLDEIKENETRYLAKDGDIVISKVQNFKSMIFEDTKDYKIIISGNLYKLEIKADCDVNPYYVQAYLATDHAKEQISRLVSGTSTLIIPITTLGELKIPKLGKDAEENIANNYKAILRRMRIVKEQIKKLEEDKNVIFDGVI</sequence>